<dbReference type="Gene3D" id="3.40.50.300">
    <property type="entry name" value="P-loop containing nucleotide triphosphate hydrolases"/>
    <property type="match status" value="1"/>
</dbReference>
<dbReference type="SMART" id="SM00382">
    <property type="entry name" value="AAA"/>
    <property type="match status" value="1"/>
</dbReference>
<dbReference type="EMBL" id="CP015378">
    <property type="protein sequence ID" value="ANC75685.1"/>
    <property type="molecule type" value="Genomic_DNA"/>
</dbReference>
<dbReference type="FunFam" id="3.40.50.300:FF:000221">
    <property type="entry name" value="Multidrug ABC transporter ATP-binding protein"/>
    <property type="match status" value="1"/>
</dbReference>
<evidence type="ECO:0000313" key="12">
    <source>
        <dbReference type="EMBL" id="ANC75685.1"/>
    </source>
</evidence>
<dbReference type="InterPro" id="IPR011527">
    <property type="entry name" value="ABC1_TM_dom"/>
</dbReference>
<keyword evidence="4 9" id="KW-0812">Transmembrane</keyword>
<dbReference type="SUPFAM" id="SSF52540">
    <property type="entry name" value="P-loop containing nucleoside triphosphate hydrolases"/>
    <property type="match status" value="1"/>
</dbReference>
<dbReference type="PANTHER" id="PTHR43394">
    <property type="entry name" value="ATP-DEPENDENT PERMEASE MDL1, MITOCHONDRIAL"/>
    <property type="match status" value="1"/>
</dbReference>
<dbReference type="InterPro" id="IPR039421">
    <property type="entry name" value="Type_1_exporter"/>
</dbReference>
<dbReference type="Proteomes" id="UP000076623">
    <property type="component" value="Chromosome"/>
</dbReference>
<dbReference type="RefSeq" id="WP_066390984.1">
    <property type="nucleotide sequence ID" value="NZ_CP015378.1"/>
</dbReference>
<feature type="transmembrane region" description="Helical" evidence="9">
    <location>
        <begin position="278"/>
        <end position="296"/>
    </location>
</feature>
<dbReference type="STRING" id="1221500.ABE65_002060"/>
<evidence type="ECO:0000313" key="13">
    <source>
        <dbReference type="Proteomes" id="UP000076623"/>
    </source>
</evidence>
<feature type="transmembrane region" description="Helical" evidence="9">
    <location>
        <begin position="133"/>
        <end position="150"/>
    </location>
</feature>
<dbReference type="PANTHER" id="PTHR43394:SF1">
    <property type="entry name" value="ATP-BINDING CASSETTE SUB-FAMILY B MEMBER 10, MITOCHONDRIAL"/>
    <property type="match status" value="1"/>
</dbReference>
<keyword evidence="7 9" id="KW-1133">Transmembrane helix</keyword>
<dbReference type="InterPro" id="IPR027417">
    <property type="entry name" value="P-loop_NTPase"/>
</dbReference>
<gene>
    <name evidence="12" type="ORF">ABE65_002060</name>
</gene>
<sequence>MWKVFSYLKAYRVAIGVALFLTLTELGVELLQPLIMAKIIDDGILKSDLSVIKYWGAVMFGLALVAFAAGIANSFFSAHVSQNYGFDIRRRVFEKVQSFSFVNFNKFPASSLITRMTNDVTQLQNTVFMSLRIMLRAPLLLAGGVTMSLIVNWKLALVLVVLLPILLFFLKWVLQTAGSMFRDVQDRLDGVNRVMRENLMGMRLIKAFLRRDFEKNRFEQASSELKEKTVSSLRLIEVSIPVLLFVMNIGILFILWFGSRQVSMGSVEVGEVVAIVNYSFRISSVLTIISFIIMAFSRAKASAQRIGEVLDTEIDLVESPDTDSSLTINKGAVEFKNVSFHYPESDVPVLRNLSFSVKPGETLAILGSTGSGKTSLFQLVPRLYDVTEGEVLVDGKNVMNYPIEKLRKGIGVVPQEAVLFTGSITENIGWGKEDATSDEIISAAVDAQIHETVEKLPNQYDTRVGQRGVNLSGGQKQRLSIARALVRKPKILMLDDSTSALDLKTEGKLLKALRTYSCTTFIITQKISTAMEADHILLLDDGAVEAWGTHEELLNTSPLYVKIVQSQFGEEDFQHVKGFKQTSST</sequence>
<name>A0A168VRF5_9BACL</name>
<evidence type="ECO:0000256" key="8">
    <source>
        <dbReference type="ARBA" id="ARBA00023136"/>
    </source>
</evidence>
<dbReference type="GO" id="GO:0015421">
    <property type="term" value="F:ABC-type oligopeptide transporter activity"/>
    <property type="evidence" value="ECO:0007669"/>
    <property type="project" value="TreeGrafter"/>
</dbReference>
<comment type="subcellular location">
    <subcellularLocation>
        <location evidence="1">Cell membrane</location>
        <topology evidence="1">Multi-pass membrane protein</topology>
    </subcellularLocation>
</comment>
<dbReference type="GO" id="GO:0005886">
    <property type="term" value="C:plasma membrane"/>
    <property type="evidence" value="ECO:0007669"/>
    <property type="project" value="UniProtKB-SubCell"/>
</dbReference>
<evidence type="ECO:0000256" key="7">
    <source>
        <dbReference type="ARBA" id="ARBA00022989"/>
    </source>
</evidence>
<dbReference type="Pfam" id="PF00005">
    <property type="entry name" value="ABC_tran"/>
    <property type="match status" value="1"/>
</dbReference>
<dbReference type="InterPro" id="IPR003593">
    <property type="entry name" value="AAA+_ATPase"/>
</dbReference>
<keyword evidence="8 9" id="KW-0472">Membrane</keyword>
<feature type="domain" description="ABC transmembrane type-1" evidence="11">
    <location>
        <begin position="17"/>
        <end position="298"/>
    </location>
</feature>
<organism evidence="12 13">
    <name type="scientific">Fictibacillus phosphorivorans</name>
    <dbReference type="NCBI Taxonomy" id="1221500"/>
    <lineage>
        <taxon>Bacteria</taxon>
        <taxon>Bacillati</taxon>
        <taxon>Bacillota</taxon>
        <taxon>Bacilli</taxon>
        <taxon>Bacillales</taxon>
        <taxon>Fictibacillaceae</taxon>
        <taxon>Fictibacillus</taxon>
    </lineage>
</organism>
<accession>A0A168VRF5</accession>
<dbReference type="PROSITE" id="PS50929">
    <property type="entry name" value="ABC_TM1F"/>
    <property type="match status" value="1"/>
</dbReference>
<feature type="transmembrane region" description="Helical" evidence="9">
    <location>
        <begin position="156"/>
        <end position="174"/>
    </location>
</feature>
<protein>
    <submittedName>
        <fullName evidence="12">ABC transporter ATP-binding protein</fullName>
    </submittedName>
</protein>
<dbReference type="Pfam" id="PF00664">
    <property type="entry name" value="ABC_membrane"/>
    <property type="match status" value="1"/>
</dbReference>
<dbReference type="AlphaFoldDB" id="A0A168VRF5"/>
<dbReference type="Gene3D" id="1.20.1560.10">
    <property type="entry name" value="ABC transporter type 1, transmembrane domain"/>
    <property type="match status" value="1"/>
</dbReference>
<evidence type="ECO:0000256" key="5">
    <source>
        <dbReference type="ARBA" id="ARBA00022741"/>
    </source>
</evidence>
<keyword evidence="13" id="KW-1185">Reference proteome</keyword>
<evidence type="ECO:0000256" key="3">
    <source>
        <dbReference type="ARBA" id="ARBA00022475"/>
    </source>
</evidence>
<dbReference type="KEGG" id="fpn:ABE65_002060"/>
<dbReference type="InterPro" id="IPR017871">
    <property type="entry name" value="ABC_transporter-like_CS"/>
</dbReference>
<keyword evidence="2" id="KW-0813">Transport</keyword>
<proteinExistence type="predicted"/>
<dbReference type="InterPro" id="IPR036640">
    <property type="entry name" value="ABC1_TM_sf"/>
</dbReference>
<evidence type="ECO:0000256" key="6">
    <source>
        <dbReference type="ARBA" id="ARBA00022840"/>
    </source>
</evidence>
<feature type="domain" description="ABC transporter" evidence="10">
    <location>
        <begin position="333"/>
        <end position="566"/>
    </location>
</feature>
<reference evidence="12 13" key="1">
    <citation type="submission" date="2016-04" db="EMBL/GenBank/DDBJ databases">
        <title>Complete genome sequence of Fictibacillus phosphorivorans G25-29, a strain toxic to nematodes.</title>
        <authorList>
            <person name="Zheng Z."/>
        </authorList>
    </citation>
    <scope>NUCLEOTIDE SEQUENCE [LARGE SCALE GENOMIC DNA]</scope>
    <source>
        <strain evidence="12 13">G25-29</strain>
    </source>
</reference>
<keyword evidence="5" id="KW-0547">Nucleotide-binding</keyword>
<dbReference type="PROSITE" id="PS00211">
    <property type="entry name" value="ABC_TRANSPORTER_1"/>
    <property type="match status" value="1"/>
</dbReference>
<evidence type="ECO:0000256" key="4">
    <source>
        <dbReference type="ARBA" id="ARBA00022692"/>
    </source>
</evidence>
<evidence type="ECO:0000259" key="10">
    <source>
        <dbReference type="PROSITE" id="PS50893"/>
    </source>
</evidence>
<dbReference type="SUPFAM" id="SSF90123">
    <property type="entry name" value="ABC transporter transmembrane region"/>
    <property type="match status" value="1"/>
</dbReference>
<dbReference type="GO" id="GO:0005524">
    <property type="term" value="F:ATP binding"/>
    <property type="evidence" value="ECO:0007669"/>
    <property type="project" value="UniProtKB-KW"/>
</dbReference>
<evidence type="ECO:0000259" key="11">
    <source>
        <dbReference type="PROSITE" id="PS50929"/>
    </source>
</evidence>
<feature type="transmembrane region" description="Helical" evidence="9">
    <location>
        <begin position="235"/>
        <end position="258"/>
    </location>
</feature>
<evidence type="ECO:0000256" key="9">
    <source>
        <dbReference type="SAM" id="Phobius"/>
    </source>
</evidence>
<evidence type="ECO:0000256" key="1">
    <source>
        <dbReference type="ARBA" id="ARBA00004651"/>
    </source>
</evidence>
<keyword evidence="3" id="KW-1003">Cell membrane</keyword>
<keyword evidence="6 12" id="KW-0067">ATP-binding</keyword>
<dbReference type="CDD" id="cd18548">
    <property type="entry name" value="ABC_6TM_Tm287_like"/>
    <property type="match status" value="1"/>
</dbReference>
<dbReference type="PROSITE" id="PS50893">
    <property type="entry name" value="ABC_TRANSPORTER_2"/>
    <property type="match status" value="1"/>
</dbReference>
<feature type="transmembrane region" description="Helical" evidence="9">
    <location>
        <begin position="51"/>
        <end position="76"/>
    </location>
</feature>
<dbReference type="InterPro" id="IPR003439">
    <property type="entry name" value="ABC_transporter-like_ATP-bd"/>
</dbReference>
<dbReference type="GO" id="GO:0016887">
    <property type="term" value="F:ATP hydrolysis activity"/>
    <property type="evidence" value="ECO:0007669"/>
    <property type="project" value="InterPro"/>
</dbReference>
<evidence type="ECO:0000256" key="2">
    <source>
        <dbReference type="ARBA" id="ARBA00022448"/>
    </source>
</evidence>